<feature type="compositionally biased region" description="Low complexity" evidence="2">
    <location>
        <begin position="213"/>
        <end position="229"/>
    </location>
</feature>
<name>A0A0H5R8J5_9EUKA</name>
<feature type="coiled-coil region" evidence="1">
    <location>
        <begin position="131"/>
        <end position="198"/>
    </location>
</feature>
<feature type="region of interest" description="Disordered" evidence="2">
    <location>
        <begin position="212"/>
        <end position="233"/>
    </location>
</feature>
<evidence type="ECO:0000256" key="1">
    <source>
        <dbReference type="SAM" id="Coils"/>
    </source>
</evidence>
<proteinExistence type="predicted"/>
<keyword evidence="1" id="KW-0175">Coiled coil</keyword>
<organism evidence="3">
    <name type="scientific">Spongospora subterranea</name>
    <dbReference type="NCBI Taxonomy" id="70186"/>
    <lineage>
        <taxon>Eukaryota</taxon>
        <taxon>Sar</taxon>
        <taxon>Rhizaria</taxon>
        <taxon>Endomyxa</taxon>
        <taxon>Phytomyxea</taxon>
        <taxon>Plasmodiophorida</taxon>
        <taxon>Plasmodiophoridae</taxon>
        <taxon>Spongospora</taxon>
    </lineage>
</organism>
<evidence type="ECO:0000313" key="3">
    <source>
        <dbReference type="EMBL" id="CRZ10448.1"/>
    </source>
</evidence>
<dbReference type="EMBL" id="HACM01010006">
    <property type="protein sequence ID" value="CRZ10448.1"/>
    <property type="molecule type" value="Transcribed_RNA"/>
</dbReference>
<feature type="non-terminal residue" evidence="3">
    <location>
        <position position="1"/>
    </location>
</feature>
<sequence length="354" mass="38992">CPMLFESVVSLETASALMQNQKWRTNSTPVLGRSLRDATPSELGLAGAVAAASTRRASVLVPDFPLDASTLTMEQLLDEIDKYSGNSNASAELRQRWKTANVEYRKLFSICPDPDDKFIESSVVEKIDKFVSEKEVEIDGLRLENECLQESLQTFTDEYVMQNNHSKIFPNNASCDRLSSCKKRLKALEHQIATESEELFDIPGLTAKLESLQNRQSTSQQNDSQSNESTKLLKDTGIADEPFGTIRSELQKSLSRDQTLAQKFDNIRNAIKTLVDAKATSGSPFAIGLQVLQENDGTMGLETFKAKLGDKLGAALVITTVYAMLGQQLITIDRSVGQGLVKSCISYTCSSLNQ</sequence>
<dbReference type="AlphaFoldDB" id="A0A0H5R8J5"/>
<protein>
    <submittedName>
        <fullName evidence="3">Uncharacterized protein</fullName>
    </submittedName>
</protein>
<reference evidence="3" key="1">
    <citation type="submission" date="2015-04" db="EMBL/GenBank/DDBJ databases">
        <title>The genome sequence of the plant pathogenic Rhizarian Plasmodiophora brassicae reveals insights in its biotrophic life cycle and the origin of chitin synthesis.</title>
        <authorList>
            <person name="Schwelm A."/>
            <person name="Fogelqvist J."/>
            <person name="Knaust A."/>
            <person name="Julke S."/>
            <person name="Lilja T."/>
            <person name="Dhandapani V."/>
            <person name="Bonilla-Rosso G."/>
            <person name="Karlsson M."/>
            <person name="Shevchenko A."/>
            <person name="Choi S.R."/>
            <person name="Kim H.G."/>
            <person name="Park J.Y."/>
            <person name="Lim Y.P."/>
            <person name="Ludwig-Muller J."/>
            <person name="Dixelius C."/>
        </authorList>
    </citation>
    <scope>NUCLEOTIDE SEQUENCE</scope>
    <source>
        <tissue evidence="3">Potato root galls</tissue>
    </source>
</reference>
<evidence type="ECO:0000256" key="2">
    <source>
        <dbReference type="SAM" id="MobiDB-lite"/>
    </source>
</evidence>
<accession>A0A0H5R8J5</accession>